<name>Q69MX7_ORYSJ</name>
<gene>
    <name evidence="3" type="ORF">OJ1261_A08.52</name>
    <name evidence="2" type="ORF">P0465E03.4</name>
</gene>
<feature type="compositionally biased region" description="Pro residues" evidence="1">
    <location>
        <begin position="42"/>
        <end position="51"/>
    </location>
</feature>
<feature type="compositionally biased region" description="Basic and acidic residues" evidence="1">
    <location>
        <begin position="89"/>
        <end position="102"/>
    </location>
</feature>
<feature type="region of interest" description="Disordered" evidence="1">
    <location>
        <begin position="19"/>
        <end position="102"/>
    </location>
</feature>
<sequence length="102" mass="11839">MVSVNQYCGKRLIRPFNRRRFEHSEQIPTIRNQIRHRRSLPLSPPPPPPLLPAAAAAPHRHSGQGEEKGRGREIREREGGRRKKGRREKGREGREEEEDVHA</sequence>
<reference evidence="3" key="1">
    <citation type="submission" date="2002-09" db="EMBL/GenBank/DDBJ databases">
        <title>Oryza sativa nipponbare(GA3) genomic DNA, chromosome 9, BAC clone:OJ1261_A08.</title>
        <authorList>
            <person name="Sasaki T."/>
            <person name="Matsumoto T."/>
            <person name="Hattori M."/>
            <person name="Sakaki Y."/>
            <person name="Katayose Y."/>
        </authorList>
    </citation>
    <scope>NUCLEOTIDE SEQUENCE</scope>
</reference>
<reference evidence="2" key="2">
    <citation type="submission" date="2002-09" db="EMBL/GenBank/DDBJ databases">
        <title>Oryza sativa nipponbare(GA3) genomic DNA, chromosome 9, PAC clone:P0465E03.</title>
        <authorList>
            <person name="Sasaki T."/>
            <person name="Matsumoto T."/>
            <person name="Katayose Y."/>
        </authorList>
    </citation>
    <scope>NUCLEOTIDE SEQUENCE</scope>
</reference>
<feature type="compositionally biased region" description="Basic and acidic residues" evidence="1">
    <location>
        <begin position="63"/>
        <end position="79"/>
    </location>
</feature>
<evidence type="ECO:0000256" key="1">
    <source>
        <dbReference type="SAM" id="MobiDB-lite"/>
    </source>
</evidence>
<dbReference type="AlphaFoldDB" id="Q69MX7"/>
<reference evidence="4" key="4">
    <citation type="journal article" date="2008" name="Nucleic Acids Res.">
        <title>The rice annotation project database (RAP-DB): 2008 update.</title>
        <authorList>
            <consortium name="The rice annotation project (RAP)"/>
        </authorList>
    </citation>
    <scope>GENOME REANNOTATION</scope>
    <source>
        <strain evidence="4">cv. Nipponbare</strain>
    </source>
</reference>
<dbReference type="EMBL" id="AP005722">
    <property type="protein sequence ID" value="BAD36298.1"/>
    <property type="molecule type" value="Genomic_DNA"/>
</dbReference>
<reference evidence="4" key="3">
    <citation type="journal article" date="2005" name="Nature">
        <title>The map-based sequence of the rice genome.</title>
        <authorList>
            <consortium name="International rice genome sequencing project (IRGSP)"/>
            <person name="Matsumoto T."/>
            <person name="Wu J."/>
            <person name="Kanamori H."/>
            <person name="Katayose Y."/>
            <person name="Fujisawa M."/>
            <person name="Namiki N."/>
            <person name="Mizuno H."/>
            <person name="Yamamoto K."/>
            <person name="Antonio B.A."/>
            <person name="Baba T."/>
            <person name="Sakata K."/>
            <person name="Nagamura Y."/>
            <person name="Aoki H."/>
            <person name="Arikawa K."/>
            <person name="Arita K."/>
            <person name="Bito T."/>
            <person name="Chiden Y."/>
            <person name="Fujitsuka N."/>
            <person name="Fukunaka R."/>
            <person name="Hamada M."/>
            <person name="Harada C."/>
            <person name="Hayashi A."/>
            <person name="Hijishita S."/>
            <person name="Honda M."/>
            <person name="Hosokawa S."/>
            <person name="Ichikawa Y."/>
            <person name="Idonuma A."/>
            <person name="Iijima M."/>
            <person name="Ikeda M."/>
            <person name="Ikeno M."/>
            <person name="Ito K."/>
            <person name="Ito S."/>
            <person name="Ito T."/>
            <person name="Ito Y."/>
            <person name="Ito Y."/>
            <person name="Iwabuchi A."/>
            <person name="Kamiya K."/>
            <person name="Karasawa W."/>
            <person name="Kurita K."/>
            <person name="Katagiri S."/>
            <person name="Kikuta A."/>
            <person name="Kobayashi H."/>
            <person name="Kobayashi N."/>
            <person name="Machita K."/>
            <person name="Maehara T."/>
            <person name="Masukawa M."/>
            <person name="Mizubayashi T."/>
            <person name="Mukai Y."/>
            <person name="Nagasaki H."/>
            <person name="Nagata Y."/>
            <person name="Naito S."/>
            <person name="Nakashima M."/>
            <person name="Nakama Y."/>
            <person name="Nakamichi Y."/>
            <person name="Nakamura M."/>
            <person name="Meguro A."/>
            <person name="Negishi M."/>
            <person name="Ohta I."/>
            <person name="Ohta T."/>
            <person name="Okamoto M."/>
            <person name="Ono N."/>
            <person name="Saji S."/>
            <person name="Sakaguchi M."/>
            <person name="Sakai K."/>
            <person name="Shibata M."/>
            <person name="Shimokawa T."/>
            <person name="Song J."/>
            <person name="Takazaki Y."/>
            <person name="Terasawa K."/>
            <person name="Tsugane M."/>
            <person name="Tsuji K."/>
            <person name="Ueda S."/>
            <person name="Waki K."/>
            <person name="Yamagata H."/>
            <person name="Yamamoto M."/>
            <person name="Yamamoto S."/>
            <person name="Yamane H."/>
            <person name="Yoshiki S."/>
            <person name="Yoshihara R."/>
            <person name="Yukawa K."/>
            <person name="Zhong H."/>
            <person name="Yano M."/>
            <person name="Yuan Q."/>
            <person name="Ouyang S."/>
            <person name="Liu J."/>
            <person name="Jones K.M."/>
            <person name="Gansberger K."/>
            <person name="Moffat K."/>
            <person name="Hill J."/>
            <person name="Bera J."/>
            <person name="Fadrosh D."/>
            <person name="Jin S."/>
            <person name="Johri S."/>
            <person name="Kim M."/>
            <person name="Overton L."/>
            <person name="Reardon M."/>
            <person name="Tsitrin T."/>
            <person name="Vuong H."/>
            <person name="Weaver B."/>
            <person name="Ciecko A."/>
            <person name="Tallon L."/>
            <person name="Jackson J."/>
            <person name="Pai G."/>
            <person name="Aken S.V."/>
            <person name="Utterback T."/>
            <person name="Reidmuller S."/>
            <person name="Feldblyum T."/>
            <person name="Hsiao J."/>
            <person name="Zismann V."/>
            <person name="Iobst S."/>
            <person name="de Vazeille A.R."/>
            <person name="Buell C.R."/>
            <person name="Ying K."/>
            <person name="Li Y."/>
            <person name="Lu T."/>
            <person name="Huang Y."/>
            <person name="Zhao Q."/>
            <person name="Feng Q."/>
            <person name="Zhang L."/>
            <person name="Zhu J."/>
            <person name="Weng Q."/>
            <person name="Mu J."/>
            <person name="Lu Y."/>
            <person name="Fan D."/>
            <person name="Liu Y."/>
            <person name="Guan J."/>
            <person name="Zhang Y."/>
            <person name="Yu S."/>
            <person name="Liu X."/>
            <person name="Zhang Y."/>
            <person name="Hong G."/>
            <person name="Han B."/>
            <person name="Choisne N."/>
            <person name="Demange N."/>
            <person name="Orjeda G."/>
            <person name="Samain S."/>
            <person name="Cattolico L."/>
            <person name="Pelletier E."/>
            <person name="Couloux A."/>
            <person name="Segurens B."/>
            <person name="Wincker P."/>
            <person name="D'Hont A."/>
            <person name="Scarpelli C."/>
            <person name="Weissenbach J."/>
            <person name="Salanoubat M."/>
            <person name="Quetier F."/>
            <person name="Yu Y."/>
            <person name="Kim H.R."/>
            <person name="Rambo T."/>
            <person name="Currie J."/>
            <person name="Collura K."/>
            <person name="Luo M."/>
            <person name="Yang T."/>
            <person name="Ammiraju J.S.S."/>
            <person name="Engler F."/>
            <person name="Soderlund C."/>
            <person name="Wing R.A."/>
            <person name="Palmer L.E."/>
            <person name="de la Bastide M."/>
            <person name="Spiegel L."/>
            <person name="Nascimento L."/>
            <person name="Zutavern T."/>
            <person name="O'Shaughnessy A."/>
            <person name="Dike S."/>
            <person name="Dedhia N."/>
            <person name="Preston R."/>
            <person name="Balija V."/>
            <person name="McCombie W.R."/>
            <person name="Chow T."/>
            <person name="Chen H."/>
            <person name="Chung M."/>
            <person name="Chen C."/>
            <person name="Shaw J."/>
            <person name="Wu H."/>
            <person name="Hsiao K."/>
            <person name="Chao Y."/>
            <person name="Chu M."/>
            <person name="Cheng C."/>
            <person name="Hour A."/>
            <person name="Lee P."/>
            <person name="Lin S."/>
            <person name="Lin Y."/>
            <person name="Liou J."/>
            <person name="Liu S."/>
            <person name="Hsing Y."/>
            <person name="Raghuvanshi S."/>
            <person name="Mohanty A."/>
            <person name="Bharti A.K."/>
            <person name="Gaur A."/>
            <person name="Gupta V."/>
            <person name="Kumar D."/>
            <person name="Ravi V."/>
            <person name="Vij S."/>
            <person name="Kapur A."/>
            <person name="Khurana P."/>
            <person name="Khurana P."/>
            <person name="Khurana J.P."/>
            <person name="Tyagi A.K."/>
            <person name="Gaikwad K."/>
            <person name="Singh A."/>
            <person name="Dalal V."/>
            <person name="Srivastava S."/>
            <person name="Dixit A."/>
            <person name="Pal A.K."/>
            <person name="Ghazi I.A."/>
            <person name="Yadav M."/>
            <person name="Pandit A."/>
            <person name="Bhargava A."/>
            <person name="Sureshbabu K."/>
            <person name="Batra K."/>
            <person name="Sharma T.R."/>
            <person name="Mohapatra T."/>
            <person name="Singh N.K."/>
            <person name="Messing J."/>
            <person name="Nelson A.B."/>
            <person name="Fuks G."/>
            <person name="Kavchok S."/>
            <person name="Keizer G."/>
            <person name="Linton E."/>
            <person name="Llaca V."/>
            <person name="Song R."/>
            <person name="Tanyolac B."/>
            <person name="Young S."/>
            <person name="Ho-Il K."/>
            <person name="Hahn J.H."/>
            <person name="Sangsakoo G."/>
            <person name="Vanavichit A."/>
            <person name="de Mattos Luiz.A.T."/>
            <person name="Zimmer P.D."/>
            <person name="Malone G."/>
            <person name="Dellagostin O."/>
            <person name="de Oliveira A.C."/>
            <person name="Bevan M."/>
            <person name="Bancroft I."/>
            <person name="Minx P."/>
            <person name="Cordum H."/>
            <person name="Wilson R."/>
            <person name="Cheng Z."/>
            <person name="Jin W."/>
            <person name="Jiang J."/>
            <person name="Leong S.A."/>
            <person name="Iwama H."/>
            <person name="Gojobori T."/>
            <person name="Itoh T."/>
            <person name="Niimura Y."/>
            <person name="Fujii Y."/>
            <person name="Habara T."/>
            <person name="Sakai H."/>
            <person name="Sato Y."/>
            <person name="Wilson G."/>
            <person name="Kumar K."/>
            <person name="McCouch S."/>
            <person name="Juretic N."/>
            <person name="Hoen D."/>
            <person name="Wright S."/>
            <person name="Bruskiewich R."/>
            <person name="Bureau T."/>
            <person name="Miyao A."/>
            <person name="Hirochika H."/>
            <person name="Nishikawa T."/>
            <person name="Kadowaki K."/>
            <person name="Sugiura M."/>
            <person name="Burr B."/>
            <person name="Sasaki T."/>
        </authorList>
    </citation>
    <scope>NUCLEOTIDE SEQUENCE [LARGE SCALE GENOMIC DNA]</scope>
    <source>
        <strain evidence="4">cv. Nipponbare</strain>
    </source>
</reference>
<evidence type="ECO:0000313" key="4">
    <source>
        <dbReference type="Proteomes" id="UP000000763"/>
    </source>
</evidence>
<protein>
    <submittedName>
        <fullName evidence="3">Uncharacterized protein</fullName>
    </submittedName>
</protein>
<organism evidence="3 4">
    <name type="scientific">Oryza sativa subsp. japonica</name>
    <name type="common">Rice</name>
    <dbReference type="NCBI Taxonomy" id="39947"/>
    <lineage>
        <taxon>Eukaryota</taxon>
        <taxon>Viridiplantae</taxon>
        <taxon>Streptophyta</taxon>
        <taxon>Embryophyta</taxon>
        <taxon>Tracheophyta</taxon>
        <taxon>Spermatophyta</taxon>
        <taxon>Magnoliopsida</taxon>
        <taxon>Liliopsida</taxon>
        <taxon>Poales</taxon>
        <taxon>Poaceae</taxon>
        <taxon>BOP clade</taxon>
        <taxon>Oryzoideae</taxon>
        <taxon>Oryzeae</taxon>
        <taxon>Oryzinae</taxon>
        <taxon>Oryza</taxon>
        <taxon>Oryza sativa</taxon>
    </lineage>
</organism>
<dbReference type="Proteomes" id="UP000000763">
    <property type="component" value="Chromosome 9"/>
</dbReference>
<dbReference type="EMBL" id="AP005707">
    <property type="protein sequence ID" value="BAD36243.1"/>
    <property type="molecule type" value="Genomic_DNA"/>
</dbReference>
<evidence type="ECO:0000313" key="2">
    <source>
        <dbReference type="EMBL" id="BAD36243.1"/>
    </source>
</evidence>
<accession>Q69MX7</accession>
<proteinExistence type="predicted"/>
<evidence type="ECO:0000313" key="3">
    <source>
        <dbReference type="EMBL" id="BAD36298.1"/>
    </source>
</evidence>